<evidence type="ECO:0008006" key="3">
    <source>
        <dbReference type="Google" id="ProtNLM"/>
    </source>
</evidence>
<evidence type="ECO:0000313" key="1">
    <source>
        <dbReference type="EMBL" id="KYM81010.1"/>
    </source>
</evidence>
<proteinExistence type="predicted"/>
<dbReference type="PANTHER" id="PTHR37159:SF1">
    <property type="entry name" value="GH11867P"/>
    <property type="match status" value="1"/>
</dbReference>
<dbReference type="EMBL" id="KQ976543">
    <property type="protein sequence ID" value="KYM81010.1"/>
    <property type="molecule type" value="Genomic_DNA"/>
</dbReference>
<reference evidence="1 2" key="1">
    <citation type="submission" date="2015-09" db="EMBL/GenBank/DDBJ databases">
        <title>Atta colombica WGS genome.</title>
        <authorList>
            <person name="Nygaard S."/>
            <person name="Hu H."/>
            <person name="Boomsma J."/>
            <person name="Zhang G."/>
        </authorList>
    </citation>
    <scope>NUCLEOTIDE SEQUENCE [LARGE SCALE GENOMIC DNA]</scope>
    <source>
        <strain evidence="1">Treedump-2</strain>
        <tissue evidence="1">Whole body</tissue>
    </source>
</reference>
<accession>A0A151I296</accession>
<dbReference type="AlphaFoldDB" id="A0A151I296"/>
<dbReference type="PANTHER" id="PTHR37159">
    <property type="entry name" value="GH11867P"/>
    <property type="match status" value="1"/>
</dbReference>
<keyword evidence="2" id="KW-1185">Reference proteome</keyword>
<organism evidence="1 2">
    <name type="scientific">Atta colombica</name>
    <dbReference type="NCBI Taxonomy" id="520822"/>
    <lineage>
        <taxon>Eukaryota</taxon>
        <taxon>Metazoa</taxon>
        <taxon>Ecdysozoa</taxon>
        <taxon>Arthropoda</taxon>
        <taxon>Hexapoda</taxon>
        <taxon>Insecta</taxon>
        <taxon>Pterygota</taxon>
        <taxon>Neoptera</taxon>
        <taxon>Endopterygota</taxon>
        <taxon>Hymenoptera</taxon>
        <taxon>Apocrita</taxon>
        <taxon>Aculeata</taxon>
        <taxon>Formicoidea</taxon>
        <taxon>Formicidae</taxon>
        <taxon>Myrmicinae</taxon>
        <taxon>Atta</taxon>
    </lineage>
</organism>
<protein>
    <recommendedName>
        <fullName evidence="3">ER-bound oxygenase mpaB/mpaB'/Rubber oxygenase catalytic domain-containing protein</fullName>
    </recommendedName>
</protein>
<evidence type="ECO:0000313" key="2">
    <source>
        <dbReference type="Proteomes" id="UP000078540"/>
    </source>
</evidence>
<sequence length="483" mass="57149">HIIAVQPPTVDEHFELLLSDDNLINSNFISVTPNNLPHWYNKKLFKDLYKTLNVIHRKHKTSSRRSENAGVGGIYKRDMAITQFAFIGYILMTPKSIGLCIKPQEEEALNHFWRVIGHMLEIPDRLNLCRKTVAETRELCQRINNVLTQYLNNAPLKFYDIASAILDELWYMDVTIDKHAFLKFTYQLHDNKSLGWYSRLNAKYRDVIIYLCLQPRTVDEHYKLILEDKSVIDPEATDISFNDLPEWYNKQLYKEDMLIYLKLYFLRKIITDMSVLLYTKRSSSTCAAFKRYIETILLIHNLFMCDVNNSDSKWYKSMNSIRWHHKISTKMSKKAGIGEIYQKDMVLTQFGFLGYIFTSSKYFGLNITLEEEEAFNHFWRVNGYMLGITDKLNLCRKNAKETTELCYKIKDLYKTYLSNSSPEFYEVVLNTLNAVWYVDVTSDIDSFMAFAYKLHGLPGKYLIFALIRNFYFDNFYLLFFFYK</sequence>
<name>A0A151I296_9HYME</name>
<gene>
    <name evidence="1" type="ORF">ALC53_08574</name>
</gene>
<dbReference type="Proteomes" id="UP000078540">
    <property type="component" value="Unassembled WGS sequence"/>
</dbReference>
<dbReference type="STRING" id="520822.A0A151I296"/>
<feature type="non-terminal residue" evidence="1">
    <location>
        <position position="1"/>
    </location>
</feature>